<organism evidence="1 2">
    <name type="scientific">Alligator mississippiensis</name>
    <name type="common">American alligator</name>
    <dbReference type="NCBI Taxonomy" id="8496"/>
    <lineage>
        <taxon>Eukaryota</taxon>
        <taxon>Metazoa</taxon>
        <taxon>Chordata</taxon>
        <taxon>Craniata</taxon>
        <taxon>Vertebrata</taxon>
        <taxon>Euteleostomi</taxon>
        <taxon>Archelosauria</taxon>
        <taxon>Archosauria</taxon>
        <taxon>Crocodylia</taxon>
        <taxon>Alligatoridae</taxon>
        <taxon>Alligatorinae</taxon>
        <taxon>Alligator</taxon>
    </lineage>
</organism>
<evidence type="ECO:0000313" key="2">
    <source>
        <dbReference type="Proteomes" id="UP000050525"/>
    </source>
</evidence>
<protein>
    <submittedName>
        <fullName evidence="1">Uncharacterized protein</fullName>
    </submittedName>
</protein>
<accession>A0A151M974</accession>
<dbReference type="Proteomes" id="UP000050525">
    <property type="component" value="Unassembled WGS sequence"/>
</dbReference>
<reference evidence="1 2" key="1">
    <citation type="journal article" date="2012" name="Genome Biol.">
        <title>Sequencing three crocodilian genomes to illuminate the evolution of archosaurs and amniotes.</title>
        <authorList>
            <person name="St John J.A."/>
            <person name="Braun E.L."/>
            <person name="Isberg S.R."/>
            <person name="Miles L.G."/>
            <person name="Chong A.Y."/>
            <person name="Gongora J."/>
            <person name="Dalzell P."/>
            <person name="Moran C."/>
            <person name="Bed'hom B."/>
            <person name="Abzhanov A."/>
            <person name="Burgess S.C."/>
            <person name="Cooksey A.M."/>
            <person name="Castoe T.A."/>
            <person name="Crawford N.G."/>
            <person name="Densmore L.D."/>
            <person name="Drew J.C."/>
            <person name="Edwards S.V."/>
            <person name="Faircloth B.C."/>
            <person name="Fujita M.K."/>
            <person name="Greenwold M.J."/>
            <person name="Hoffmann F.G."/>
            <person name="Howard J.M."/>
            <person name="Iguchi T."/>
            <person name="Janes D.E."/>
            <person name="Khan S.Y."/>
            <person name="Kohno S."/>
            <person name="de Koning A.J."/>
            <person name="Lance S.L."/>
            <person name="McCarthy F.M."/>
            <person name="McCormack J.E."/>
            <person name="Merchant M.E."/>
            <person name="Peterson D.G."/>
            <person name="Pollock D.D."/>
            <person name="Pourmand N."/>
            <person name="Raney B.J."/>
            <person name="Roessler K.A."/>
            <person name="Sanford J.R."/>
            <person name="Sawyer R.H."/>
            <person name="Schmidt C.J."/>
            <person name="Triplett E.W."/>
            <person name="Tuberville T.D."/>
            <person name="Venegas-Anaya M."/>
            <person name="Howard J.T."/>
            <person name="Jarvis E.D."/>
            <person name="Guillette L.J.Jr."/>
            <person name="Glenn T.C."/>
            <person name="Green R.E."/>
            <person name="Ray D.A."/>
        </authorList>
    </citation>
    <scope>NUCLEOTIDE SEQUENCE [LARGE SCALE GENOMIC DNA]</scope>
    <source>
        <strain evidence="1">KSC_2009_1</strain>
    </source>
</reference>
<evidence type="ECO:0000313" key="1">
    <source>
        <dbReference type="EMBL" id="KYO21063.1"/>
    </source>
</evidence>
<sequence>MNSLDPVLLEAMEEEVRQSEVTDPVDKQVLKPEQVVCAKLPQKWEDSYQKLLIKGKRKCLRDKRSPAQKDMRKNGQKGSAVHFEDFLLLTPYCILAPWRHVALCALHIIKIFYLWWRHNKLRYLLLPPSWFALNDWALQVNDN</sequence>
<name>A0A151M974_ALLMI</name>
<keyword evidence="2" id="KW-1185">Reference proteome</keyword>
<dbReference type="AlphaFoldDB" id="A0A151M974"/>
<proteinExistence type="predicted"/>
<comment type="caution">
    <text evidence="1">The sequence shown here is derived from an EMBL/GenBank/DDBJ whole genome shotgun (WGS) entry which is preliminary data.</text>
</comment>
<dbReference type="EMBL" id="AKHW03006295">
    <property type="protein sequence ID" value="KYO21063.1"/>
    <property type="molecule type" value="Genomic_DNA"/>
</dbReference>
<gene>
    <name evidence="1" type="ORF">Y1Q_0001369</name>
</gene>